<protein>
    <recommendedName>
        <fullName evidence="5">Transmembrane protein</fullName>
    </recommendedName>
</protein>
<feature type="compositionally biased region" description="Basic residues" evidence="1">
    <location>
        <begin position="57"/>
        <end position="67"/>
    </location>
</feature>
<dbReference type="EMBL" id="KZ819322">
    <property type="protein sequence ID" value="PWN23140.1"/>
    <property type="molecule type" value="Genomic_DNA"/>
</dbReference>
<sequence length="202" mass="21192">MPSRSNRLRSRRALGGDTGSDSLSASGSGSEEVLSSPTPAPKRSTTSNVRSTDKAKSKASPRPRGKSGKAATVVDSEPGRLKRLLALLLVTTLLLTLYHVFRLYTKGQGILGAPASLGRRFGSSSSSFSHNKDAPGGMVVHPSAPSPSSDNEDIRLEDLDMETLQAAFDALYGDGGPLGPGSQRGDGSGEYRVAGRRKESLH</sequence>
<evidence type="ECO:0000256" key="1">
    <source>
        <dbReference type="SAM" id="MobiDB-lite"/>
    </source>
</evidence>
<keyword evidence="2" id="KW-0812">Transmembrane</keyword>
<feature type="compositionally biased region" description="Gly residues" evidence="1">
    <location>
        <begin position="173"/>
        <end position="188"/>
    </location>
</feature>
<evidence type="ECO:0000313" key="3">
    <source>
        <dbReference type="EMBL" id="PWN23140.1"/>
    </source>
</evidence>
<feature type="region of interest" description="Disordered" evidence="1">
    <location>
        <begin position="125"/>
        <end position="153"/>
    </location>
</feature>
<dbReference type="AlphaFoldDB" id="A0A316UD45"/>
<feature type="compositionally biased region" description="Low complexity" evidence="1">
    <location>
        <begin position="13"/>
        <end position="36"/>
    </location>
</feature>
<proteinExistence type="predicted"/>
<keyword evidence="2" id="KW-1133">Transmembrane helix</keyword>
<name>A0A316UD45_9BASI</name>
<feature type="region of interest" description="Disordered" evidence="1">
    <location>
        <begin position="170"/>
        <end position="202"/>
    </location>
</feature>
<evidence type="ECO:0000256" key="2">
    <source>
        <dbReference type="SAM" id="Phobius"/>
    </source>
</evidence>
<keyword evidence="2" id="KW-0472">Membrane</keyword>
<dbReference type="Proteomes" id="UP000245942">
    <property type="component" value="Unassembled WGS sequence"/>
</dbReference>
<accession>A0A316UD45</accession>
<keyword evidence="4" id="KW-1185">Reference proteome</keyword>
<organism evidence="3 4">
    <name type="scientific">Pseudomicrostroma glucosiphilum</name>
    <dbReference type="NCBI Taxonomy" id="1684307"/>
    <lineage>
        <taxon>Eukaryota</taxon>
        <taxon>Fungi</taxon>
        <taxon>Dikarya</taxon>
        <taxon>Basidiomycota</taxon>
        <taxon>Ustilaginomycotina</taxon>
        <taxon>Exobasidiomycetes</taxon>
        <taxon>Microstromatales</taxon>
        <taxon>Microstromatales incertae sedis</taxon>
        <taxon>Pseudomicrostroma</taxon>
    </lineage>
</organism>
<dbReference type="RefSeq" id="XP_025350300.1">
    <property type="nucleotide sequence ID" value="XM_025494078.1"/>
</dbReference>
<dbReference type="OrthoDB" id="10606169at2759"/>
<dbReference type="GeneID" id="37015812"/>
<evidence type="ECO:0000313" key="4">
    <source>
        <dbReference type="Proteomes" id="UP000245942"/>
    </source>
</evidence>
<evidence type="ECO:0008006" key="5">
    <source>
        <dbReference type="Google" id="ProtNLM"/>
    </source>
</evidence>
<feature type="transmembrane region" description="Helical" evidence="2">
    <location>
        <begin position="84"/>
        <end position="101"/>
    </location>
</feature>
<reference evidence="3 4" key="1">
    <citation type="journal article" date="2018" name="Mol. Biol. Evol.">
        <title>Broad Genomic Sampling Reveals a Smut Pathogenic Ancestry of the Fungal Clade Ustilaginomycotina.</title>
        <authorList>
            <person name="Kijpornyongpan T."/>
            <person name="Mondo S.J."/>
            <person name="Barry K."/>
            <person name="Sandor L."/>
            <person name="Lee J."/>
            <person name="Lipzen A."/>
            <person name="Pangilinan J."/>
            <person name="LaButti K."/>
            <person name="Hainaut M."/>
            <person name="Henrissat B."/>
            <person name="Grigoriev I.V."/>
            <person name="Spatafora J.W."/>
            <person name="Aime M.C."/>
        </authorList>
    </citation>
    <scope>NUCLEOTIDE SEQUENCE [LARGE SCALE GENOMIC DNA]</scope>
    <source>
        <strain evidence="3 4">MCA 4718</strain>
    </source>
</reference>
<feature type="region of interest" description="Disordered" evidence="1">
    <location>
        <begin position="1"/>
        <end position="74"/>
    </location>
</feature>
<feature type="compositionally biased region" description="Basic residues" evidence="1">
    <location>
        <begin position="1"/>
        <end position="12"/>
    </location>
</feature>
<gene>
    <name evidence="3" type="ORF">BCV69DRAFT_297092</name>
</gene>